<evidence type="ECO:0000313" key="13">
    <source>
        <dbReference type="EMBL" id="PON64634.1"/>
    </source>
</evidence>
<dbReference type="PANTHER" id="PTHR45136">
    <property type="entry name" value="ABC TRANSPORTER DOMAIN-CONTAINING PROTEIN"/>
    <property type="match status" value="1"/>
</dbReference>
<organism evidence="13 14">
    <name type="scientific">Parasponia andersonii</name>
    <name type="common">Sponia andersonii</name>
    <dbReference type="NCBI Taxonomy" id="3476"/>
    <lineage>
        <taxon>Eukaryota</taxon>
        <taxon>Viridiplantae</taxon>
        <taxon>Streptophyta</taxon>
        <taxon>Embryophyta</taxon>
        <taxon>Tracheophyta</taxon>
        <taxon>Spermatophyta</taxon>
        <taxon>Magnoliopsida</taxon>
        <taxon>eudicotyledons</taxon>
        <taxon>Gunneridae</taxon>
        <taxon>Pentapetalae</taxon>
        <taxon>rosids</taxon>
        <taxon>fabids</taxon>
        <taxon>Rosales</taxon>
        <taxon>Cannabaceae</taxon>
        <taxon>Parasponia</taxon>
    </lineage>
</organism>
<accession>A0A2P5CU99</accession>
<dbReference type="GO" id="GO:0005524">
    <property type="term" value="F:ATP binding"/>
    <property type="evidence" value="ECO:0007669"/>
    <property type="project" value="UniProtKB-KW"/>
</dbReference>
<dbReference type="PANTHER" id="PTHR45136:SF2">
    <property type="entry name" value="ABC TRANSPORTER DOMAIN-CONTAINING PROTEIN"/>
    <property type="match status" value="1"/>
</dbReference>
<dbReference type="AlphaFoldDB" id="A0A2P5CU99"/>
<name>A0A2P5CU99_PARAD</name>
<sequence>MLEKVRERQQKENTREARLTGLALGIFLSVKTAKCCLTYWYSGKLVFKGYISPRATFQIINIFRITKRVIIDVGSLTTIILKGWDAVSLVFSILDRETRIDPENLENYKPEKIRGHIELVNIHFMYPSRPNLLIFKDLSMDIEGGKSTALVGKSGSGKSTIMGLIERFYDPLKGVLKIDGCDIRSYHLRSLRKFICVVNQEPNLFAGTIRDNITYGLDNITELEIIEAAKAANIHDFVMRQEHGYETWRGDKGLQVSGGQKQQIAIAHEATSALDSHSEKMVQTTLEELMMGRTSVVLAHRLCTIQNSDQIVVIDKGVMIENGRTFFFDGQRSHGSLPLNH</sequence>
<keyword evidence="4 11" id="KW-0812">Transmembrane</keyword>
<dbReference type="GO" id="GO:0016887">
    <property type="term" value="F:ATP hydrolysis activity"/>
    <property type="evidence" value="ECO:0007669"/>
    <property type="project" value="InterPro"/>
</dbReference>
<evidence type="ECO:0000256" key="1">
    <source>
        <dbReference type="ARBA" id="ARBA00004141"/>
    </source>
</evidence>
<keyword evidence="8 11" id="KW-1133">Transmembrane helix</keyword>
<dbReference type="SUPFAM" id="SSF90123">
    <property type="entry name" value="ABC transporter transmembrane region"/>
    <property type="match status" value="1"/>
</dbReference>
<dbReference type="Pfam" id="PF00005">
    <property type="entry name" value="ABC_tran"/>
    <property type="match status" value="1"/>
</dbReference>
<reference evidence="14" key="1">
    <citation type="submission" date="2016-06" db="EMBL/GenBank/DDBJ databases">
        <title>Parallel loss of symbiosis genes in relatives of nitrogen-fixing non-legume Parasponia.</title>
        <authorList>
            <person name="Van Velzen R."/>
            <person name="Holmer R."/>
            <person name="Bu F."/>
            <person name="Rutten L."/>
            <person name="Van Zeijl A."/>
            <person name="Liu W."/>
            <person name="Santuari L."/>
            <person name="Cao Q."/>
            <person name="Sharma T."/>
            <person name="Shen D."/>
            <person name="Roswanjaya Y."/>
            <person name="Wardhani T."/>
            <person name="Kalhor M.S."/>
            <person name="Jansen J."/>
            <person name="Van den Hoogen J."/>
            <person name="Gungor B."/>
            <person name="Hartog M."/>
            <person name="Hontelez J."/>
            <person name="Verver J."/>
            <person name="Yang W.-C."/>
            <person name="Schijlen E."/>
            <person name="Repin R."/>
            <person name="Schilthuizen M."/>
            <person name="Schranz E."/>
            <person name="Heidstra R."/>
            <person name="Miyata K."/>
            <person name="Fedorova E."/>
            <person name="Kohlen W."/>
            <person name="Bisseling T."/>
            <person name="Smit S."/>
            <person name="Geurts R."/>
        </authorList>
    </citation>
    <scope>NUCLEOTIDE SEQUENCE [LARGE SCALE GENOMIC DNA]</scope>
    <source>
        <strain evidence="14">cv. WU1-14</strain>
    </source>
</reference>
<dbReference type="FunFam" id="3.40.50.300:FF:000604">
    <property type="entry name" value="ABC transporter B family member 28"/>
    <property type="match status" value="1"/>
</dbReference>
<dbReference type="SMART" id="SM00382">
    <property type="entry name" value="AAA"/>
    <property type="match status" value="1"/>
</dbReference>
<keyword evidence="10" id="KW-0325">Glycoprotein</keyword>
<evidence type="ECO:0000256" key="8">
    <source>
        <dbReference type="ARBA" id="ARBA00022989"/>
    </source>
</evidence>
<dbReference type="Proteomes" id="UP000237105">
    <property type="component" value="Unassembled WGS sequence"/>
</dbReference>
<dbReference type="EMBL" id="JXTB01000094">
    <property type="protein sequence ID" value="PON64634.1"/>
    <property type="molecule type" value="Genomic_DNA"/>
</dbReference>
<dbReference type="InterPro" id="IPR027417">
    <property type="entry name" value="P-loop_NTPase"/>
</dbReference>
<keyword evidence="6" id="KW-0547">Nucleotide-binding</keyword>
<evidence type="ECO:0000313" key="14">
    <source>
        <dbReference type="Proteomes" id="UP000237105"/>
    </source>
</evidence>
<dbReference type="SUPFAM" id="SSF52540">
    <property type="entry name" value="P-loop containing nucleoside triphosphate hydrolases"/>
    <property type="match status" value="1"/>
</dbReference>
<keyword evidence="7 13" id="KW-0067">ATP-binding</keyword>
<evidence type="ECO:0000259" key="12">
    <source>
        <dbReference type="PROSITE" id="PS50893"/>
    </source>
</evidence>
<keyword evidence="14" id="KW-1185">Reference proteome</keyword>
<evidence type="ECO:0000256" key="9">
    <source>
        <dbReference type="ARBA" id="ARBA00023136"/>
    </source>
</evidence>
<keyword evidence="3" id="KW-0813">Transport</keyword>
<evidence type="ECO:0000256" key="11">
    <source>
        <dbReference type="SAM" id="Phobius"/>
    </source>
</evidence>
<dbReference type="InterPro" id="IPR003439">
    <property type="entry name" value="ABC_transporter-like_ATP-bd"/>
</dbReference>
<evidence type="ECO:0000256" key="2">
    <source>
        <dbReference type="ARBA" id="ARBA00007577"/>
    </source>
</evidence>
<evidence type="ECO:0000256" key="5">
    <source>
        <dbReference type="ARBA" id="ARBA00022737"/>
    </source>
</evidence>
<comment type="similarity">
    <text evidence="2">Belongs to the ABC transporter superfamily. ABCB family. Multidrug resistance exporter (TC 3.A.1.201) subfamily.</text>
</comment>
<dbReference type="InterPro" id="IPR003593">
    <property type="entry name" value="AAA+_ATPase"/>
</dbReference>
<dbReference type="Gene3D" id="3.40.50.300">
    <property type="entry name" value="P-loop containing nucleotide triphosphate hydrolases"/>
    <property type="match status" value="1"/>
</dbReference>
<feature type="domain" description="ABC transporter" evidence="12">
    <location>
        <begin position="117"/>
        <end position="341"/>
    </location>
</feature>
<evidence type="ECO:0000256" key="10">
    <source>
        <dbReference type="ARBA" id="ARBA00023180"/>
    </source>
</evidence>
<dbReference type="InterPro" id="IPR036640">
    <property type="entry name" value="ABC1_TM_sf"/>
</dbReference>
<evidence type="ECO:0000256" key="6">
    <source>
        <dbReference type="ARBA" id="ARBA00022741"/>
    </source>
</evidence>
<evidence type="ECO:0000256" key="7">
    <source>
        <dbReference type="ARBA" id="ARBA00022840"/>
    </source>
</evidence>
<dbReference type="OrthoDB" id="1164152at2759"/>
<proteinExistence type="inferred from homology"/>
<gene>
    <name evidence="13" type="ORF">PanWU01x14_123460</name>
</gene>
<dbReference type="GO" id="GO:0005737">
    <property type="term" value="C:cytoplasm"/>
    <property type="evidence" value="ECO:0007669"/>
    <property type="project" value="UniProtKB-ARBA"/>
</dbReference>
<dbReference type="PROSITE" id="PS50893">
    <property type="entry name" value="ABC_TRANSPORTER_2"/>
    <property type="match status" value="1"/>
</dbReference>
<feature type="transmembrane region" description="Helical" evidence="11">
    <location>
        <begin position="21"/>
        <end position="41"/>
    </location>
</feature>
<keyword evidence="5" id="KW-0677">Repeat</keyword>
<comment type="subcellular location">
    <subcellularLocation>
        <location evidence="1">Membrane</location>
        <topology evidence="1">Multi-pass membrane protein</topology>
    </subcellularLocation>
</comment>
<keyword evidence="9 11" id="KW-0472">Membrane</keyword>
<evidence type="ECO:0000256" key="3">
    <source>
        <dbReference type="ARBA" id="ARBA00022448"/>
    </source>
</evidence>
<comment type="caution">
    <text evidence="13">The sequence shown here is derived from an EMBL/GenBank/DDBJ whole genome shotgun (WGS) entry which is preliminary data.</text>
</comment>
<dbReference type="Gene3D" id="1.20.1560.10">
    <property type="entry name" value="ABC transporter type 1, transmembrane domain"/>
    <property type="match status" value="1"/>
</dbReference>
<dbReference type="GO" id="GO:0016020">
    <property type="term" value="C:membrane"/>
    <property type="evidence" value="ECO:0007669"/>
    <property type="project" value="UniProtKB-SubCell"/>
</dbReference>
<protein>
    <submittedName>
        <fullName evidence="13">ATP-binding cassette containing protein</fullName>
    </submittedName>
</protein>
<dbReference type="STRING" id="3476.A0A2P5CU99"/>
<evidence type="ECO:0000256" key="4">
    <source>
        <dbReference type="ARBA" id="ARBA00022692"/>
    </source>
</evidence>